<keyword evidence="3" id="KW-1185">Reference proteome</keyword>
<keyword evidence="1" id="KW-0472">Membrane</keyword>
<accession>A0A0L6V201</accession>
<evidence type="ECO:0000313" key="2">
    <source>
        <dbReference type="EMBL" id="KNZ54793.1"/>
    </source>
</evidence>
<dbReference type="AlphaFoldDB" id="A0A0L6V201"/>
<sequence length="444" mass="50974">MRNNLNMPVIINIELEPHFPRSQQVLEAQKTCISLNTEHDQSLLKCLRTFPKYHENFHMLNMLPLSASEAFFNIKMPFTRPESKATCTHCLVRYKVAPLYLARQVVHIAFTLVLGLSSLDLALLKCSCHWINLHYPPSSTLSLTTLVYHVCSSTSPEQYCDFVPVVICSLLQEESNVKSGFLWFRERRAQKFLLKLITLPLLIFTEILVPNHLSTLIAQPNAWFALEIHRKIWTNSHENNISSCSQFTSLKNKQSRGFHSKLYQADQFDEAQDHWRINFIANWGIYKGAEAEDNPPVGETPGKSQRGYKIITFSLTRPTYTTTRVASEWIFSRAHSIIGLHTNPNWLRSSCATRSGKTASPFPNFSFFDLISIIKKLNKRASINIPGYLLEPHLCLISFLLMLLECHSFKLAFFLFILINHHAHKLTIFSDHTASLSRQIQTLL</sequence>
<name>A0A0L6V201_9BASI</name>
<keyword evidence="1" id="KW-0812">Transmembrane</keyword>
<gene>
    <name evidence="2" type="ORF">VP01_2854g5</name>
</gene>
<organism evidence="2 3">
    <name type="scientific">Puccinia sorghi</name>
    <dbReference type="NCBI Taxonomy" id="27349"/>
    <lineage>
        <taxon>Eukaryota</taxon>
        <taxon>Fungi</taxon>
        <taxon>Dikarya</taxon>
        <taxon>Basidiomycota</taxon>
        <taxon>Pucciniomycotina</taxon>
        <taxon>Pucciniomycetes</taxon>
        <taxon>Pucciniales</taxon>
        <taxon>Pucciniaceae</taxon>
        <taxon>Puccinia</taxon>
    </lineage>
</organism>
<dbReference type="Proteomes" id="UP000037035">
    <property type="component" value="Unassembled WGS sequence"/>
</dbReference>
<dbReference type="VEuPathDB" id="FungiDB:VP01_2854g5"/>
<reference evidence="2 3" key="1">
    <citation type="submission" date="2015-08" db="EMBL/GenBank/DDBJ databases">
        <title>Next Generation Sequencing and Analysis of the Genome of Puccinia sorghi L Schw, the Causal Agent of Maize Common Rust.</title>
        <authorList>
            <person name="Rochi L."/>
            <person name="Burguener G."/>
            <person name="Darino M."/>
            <person name="Turjanski A."/>
            <person name="Kreff E."/>
            <person name="Dieguez M.J."/>
            <person name="Sacco F."/>
        </authorList>
    </citation>
    <scope>NUCLEOTIDE SEQUENCE [LARGE SCALE GENOMIC DNA]</scope>
    <source>
        <strain evidence="2 3">RO10H11247</strain>
    </source>
</reference>
<protein>
    <submittedName>
        <fullName evidence="2">Uncharacterized protein</fullName>
    </submittedName>
</protein>
<feature type="transmembrane region" description="Helical" evidence="1">
    <location>
        <begin position="396"/>
        <end position="419"/>
    </location>
</feature>
<proteinExistence type="predicted"/>
<keyword evidence="1" id="KW-1133">Transmembrane helix</keyword>
<comment type="caution">
    <text evidence="2">The sequence shown here is derived from an EMBL/GenBank/DDBJ whole genome shotgun (WGS) entry which is preliminary data.</text>
</comment>
<evidence type="ECO:0000256" key="1">
    <source>
        <dbReference type="SAM" id="Phobius"/>
    </source>
</evidence>
<evidence type="ECO:0000313" key="3">
    <source>
        <dbReference type="Proteomes" id="UP000037035"/>
    </source>
</evidence>
<dbReference type="EMBL" id="LAVV01007784">
    <property type="protein sequence ID" value="KNZ54793.1"/>
    <property type="molecule type" value="Genomic_DNA"/>
</dbReference>